<dbReference type="PANTHER" id="PTHR47640">
    <property type="entry name" value="TRNA SELENOCYSTEINE 1-ASSOCIATED PROTEIN 1-RELATED-RELATED"/>
    <property type="match status" value="1"/>
</dbReference>
<gene>
    <name evidence="5" type="primary">UBP1C_1</name>
    <name evidence="5" type="ORF">CK203_022685</name>
</gene>
<dbReference type="InterPro" id="IPR050825">
    <property type="entry name" value="RBM42_RBP45_47-like"/>
</dbReference>
<feature type="domain" description="RRM" evidence="4">
    <location>
        <begin position="74"/>
        <end position="137"/>
    </location>
</feature>
<name>A0A438JEJ2_VITVI</name>
<dbReference type="SUPFAM" id="SSF54928">
    <property type="entry name" value="RNA-binding domain, RBD"/>
    <property type="match status" value="2"/>
</dbReference>
<dbReference type="Pfam" id="PF00076">
    <property type="entry name" value="RRM_1"/>
    <property type="match status" value="1"/>
</dbReference>
<dbReference type="InterPro" id="IPR035979">
    <property type="entry name" value="RBD_domain_sf"/>
</dbReference>
<evidence type="ECO:0000259" key="4">
    <source>
        <dbReference type="PROSITE" id="PS50102"/>
    </source>
</evidence>
<dbReference type="InterPro" id="IPR012677">
    <property type="entry name" value="Nucleotide-bd_a/b_plait_sf"/>
</dbReference>
<dbReference type="InterPro" id="IPR000504">
    <property type="entry name" value="RRM_dom"/>
</dbReference>
<evidence type="ECO:0000313" key="6">
    <source>
        <dbReference type="Proteomes" id="UP000288805"/>
    </source>
</evidence>
<dbReference type="PANTHER" id="PTHR47640:SF72">
    <property type="entry name" value="OLIGOURIDYLATE-BINDING PROTEIN 1B"/>
    <property type="match status" value="1"/>
</dbReference>
<dbReference type="AlphaFoldDB" id="A0A438JEJ2"/>
<dbReference type="SMART" id="SM00360">
    <property type="entry name" value="RRM"/>
    <property type="match status" value="1"/>
</dbReference>
<proteinExistence type="predicted"/>
<sequence>MTDEVAGWRLGGLQGFSGEEFQRKKNRKEAAGDSLALEVDLRRLKLNRDLLEKAAIKVNWAYASGQREGTSGHFNIFVGDLSLEVTDATLFACFSVFPICSDARVMWDQKTGRLRGFEFVSSRNQQDAQEMVKRQQLMRLLTTTLSIQLFVCSRGDTTGSPSSLSYFGVGVIEEVRVQRDGGFGFVRYNTHIETSLAIWMGNTQSILCGKPIMCSWGSKPTPPGTSSNPLLLSAAAPLPSLSATDLRACERQLAMSKMGGVHALMHPQGQHPFKQATMRMGCH</sequence>
<evidence type="ECO:0000256" key="3">
    <source>
        <dbReference type="PROSITE-ProRule" id="PRU00176"/>
    </source>
</evidence>
<evidence type="ECO:0000256" key="1">
    <source>
        <dbReference type="ARBA" id="ARBA00022664"/>
    </source>
</evidence>
<keyword evidence="2 3" id="KW-0694">RNA-binding</keyword>
<dbReference type="EMBL" id="QGNW01000046">
    <property type="protein sequence ID" value="RVX07379.1"/>
    <property type="molecule type" value="Genomic_DNA"/>
</dbReference>
<dbReference type="GO" id="GO:0006397">
    <property type="term" value="P:mRNA processing"/>
    <property type="evidence" value="ECO:0007669"/>
    <property type="project" value="UniProtKB-KW"/>
</dbReference>
<keyword evidence="1" id="KW-0507">mRNA processing</keyword>
<evidence type="ECO:0000256" key="2">
    <source>
        <dbReference type="ARBA" id="ARBA00022884"/>
    </source>
</evidence>
<reference evidence="5 6" key="1">
    <citation type="journal article" date="2018" name="PLoS Genet.">
        <title>Population sequencing reveals clonal diversity and ancestral inbreeding in the grapevine cultivar Chardonnay.</title>
        <authorList>
            <person name="Roach M.J."/>
            <person name="Johnson D.L."/>
            <person name="Bohlmann J."/>
            <person name="van Vuuren H.J."/>
            <person name="Jones S.J."/>
            <person name="Pretorius I.S."/>
            <person name="Schmidt S.A."/>
            <person name="Borneman A.R."/>
        </authorList>
    </citation>
    <scope>NUCLEOTIDE SEQUENCE [LARGE SCALE GENOMIC DNA]</scope>
    <source>
        <strain evidence="6">cv. Chardonnay</strain>
        <tissue evidence="5">Leaf</tissue>
    </source>
</reference>
<protein>
    <submittedName>
        <fullName evidence="5">Oligouridylate-binding protein 1C</fullName>
    </submittedName>
</protein>
<organism evidence="5 6">
    <name type="scientific">Vitis vinifera</name>
    <name type="common">Grape</name>
    <dbReference type="NCBI Taxonomy" id="29760"/>
    <lineage>
        <taxon>Eukaryota</taxon>
        <taxon>Viridiplantae</taxon>
        <taxon>Streptophyta</taxon>
        <taxon>Embryophyta</taxon>
        <taxon>Tracheophyta</taxon>
        <taxon>Spermatophyta</taxon>
        <taxon>Magnoliopsida</taxon>
        <taxon>eudicotyledons</taxon>
        <taxon>Gunneridae</taxon>
        <taxon>Pentapetalae</taxon>
        <taxon>rosids</taxon>
        <taxon>Vitales</taxon>
        <taxon>Vitaceae</taxon>
        <taxon>Viteae</taxon>
        <taxon>Vitis</taxon>
    </lineage>
</organism>
<dbReference type="Gene3D" id="3.30.70.330">
    <property type="match status" value="3"/>
</dbReference>
<evidence type="ECO:0000313" key="5">
    <source>
        <dbReference type="EMBL" id="RVX07379.1"/>
    </source>
</evidence>
<dbReference type="Proteomes" id="UP000288805">
    <property type="component" value="Unassembled WGS sequence"/>
</dbReference>
<dbReference type="GO" id="GO:0003729">
    <property type="term" value="F:mRNA binding"/>
    <property type="evidence" value="ECO:0007669"/>
    <property type="project" value="InterPro"/>
</dbReference>
<comment type="caution">
    <text evidence="5">The sequence shown here is derived from an EMBL/GenBank/DDBJ whole genome shotgun (WGS) entry which is preliminary data.</text>
</comment>
<dbReference type="PROSITE" id="PS50102">
    <property type="entry name" value="RRM"/>
    <property type="match status" value="1"/>
</dbReference>
<accession>A0A438JEJ2</accession>